<dbReference type="Proteomes" id="UP000255102">
    <property type="component" value="Unassembled WGS sequence"/>
</dbReference>
<reference evidence="1 2" key="1">
    <citation type="submission" date="2018-06" db="EMBL/GenBank/DDBJ databases">
        <authorList>
            <consortium name="Pathogen Informatics"/>
            <person name="Doyle S."/>
        </authorList>
    </citation>
    <scope>NUCLEOTIDE SEQUENCE [LARGE SCALE GENOMIC DNA]</scope>
    <source>
        <strain evidence="1 2">NCTC11227</strain>
    </source>
</reference>
<dbReference type="AlphaFoldDB" id="A0A378PJ82"/>
<name>A0A378PJ82_9GAMM</name>
<evidence type="ECO:0000313" key="2">
    <source>
        <dbReference type="Proteomes" id="UP000255102"/>
    </source>
</evidence>
<dbReference type="EMBL" id="UGPW01000001">
    <property type="protein sequence ID" value="STY86825.1"/>
    <property type="molecule type" value="Genomic_DNA"/>
</dbReference>
<accession>A0A378PJ82</accession>
<protein>
    <submittedName>
        <fullName evidence="1">Uncharacterized protein</fullName>
    </submittedName>
</protein>
<proteinExistence type="predicted"/>
<gene>
    <name evidence="1" type="ORF">NCTC11227_00823</name>
</gene>
<dbReference type="RefSeq" id="WP_063513850.1">
    <property type="nucleotide sequence ID" value="NZ_CP011158.1"/>
</dbReference>
<evidence type="ECO:0000313" key="1">
    <source>
        <dbReference type="EMBL" id="STY86825.1"/>
    </source>
</evidence>
<organism evidence="1 2">
    <name type="scientific">Moraxella ovis</name>
    <dbReference type="NCBI Taxonomy" id="29433"/>
    <lineage>
        <taxon>Bacteria</taxon>
        <taxon>Pseudomonadati</taxon>
        <taxon>Pseudomonadota</taxon>
        <taxon>Gammaproteobacteria</taxon>
        <taxon>Moraxellales</taxon>
        <taxon>Moraxellaceae</taxon>
        <taxon>Moraxella</taxon>
    </lineage>
</organism>
<sequence>MECKPALNRPPIDDYYANAPIDEEAKQAQAKARKDCLEGYRDALYKTIAFSYGYLFFDSFTNQNTQKPPIITDSNIRAQDLYHVSVNALIQEVYKQQDGAFGDADQQNKNQHNPTFNQINISTLTTQSKDGGTQTLNLNIAKEH</sequence>